<keyword evidence="3 7" id="KW-0812">Transmembrane</keyword>
<dbReference type="PRINTS" id="PR00220">
    <property type="entry name" value="SYNAPTOPHYSN"/>
</dbReference>
<name>A0A433TR96_ELYCH</name>
<feature type="transmembrane region" description="Helical" evidence="8">
    <location>
        <begin position="197"/>
        <end position="217"/>
    </location>
</feature>
<keyword evidence="4 8" id="KW-1133">Transmembrane helix</keyword>
<evidence type="ECO:0000313" key="10">
    <source>
        <dbReference type="EMBL" id="RUS84051.1"/>
    </source>
</evidence>
<dbReference type="EMBL" id="RQTK01000219">
    <property type="protein sequence ID" value="RUS84051.1"/>
    <property type="molecule type" value="Genomic_DNA"/>
</dbReference>
<feature type="transmembrane region" description="Helical" evidence="8">
    <location>
        <begin position="97"/>
        <end position="119"/>
    </location>
</feature>
<dbReference type="PANTHER" id="PTHR10306">
    <property type="entry name" value="SYNAPTOPHYSIN"/>
    <property type="match status" value="1"/>
</dbReference>
<evidence type="ECO:0000256" key="2">
    <source>
        <dbReference type="ARBA" id="ARBA00006476"/>
    </source>
</evidence>
<evidence type="ECO:0000313" key="11">
    <source>
        <dbReference type="Proteomes" id="UP000271974"/>
    </source>
</evidence>
<evidence type="ECO:0000256" key="8">
    <source>
        <dbReference type="SAM" id="Phobius"/>
    </source>
</evidence>
<keyword evidence="11" id="KW-1185">Reference proteome</keyword>
<evidence type="ECO:0000256" key="5">
    <source>
        <dbReference type="ARBA" id="ARBA00023136"/>
    </source>
</evidence>
<evidence type="ECO:0000256" key="7">
    <source>
        <dbReference type="PROSITE-ProRule" id="PRU00581"/>
    </source>
</evidence>
<organism evidence="10 11">
    <name type="scientific">Elysia chlorotica</name>
    <name type="common">Eastern emerald elysia</name>
    <name type="synonym">Sea slug</name>
    <dbReference type="NCBI Taxonomy" id="188477"/>
    <lineage>
        <taxon>Eukaryota</taxon>
        <taxon>Metazoa</taxon>
        <taxon>Spiralia</taxon>
        <taxon>Lophotrochozoa</taxon>
        <taxon>Mollusca</taxon>
        <taxon>Gastropoda</taxon>
        <taxon>Heterobranchia</taxon>
        <taxon>Euthyneura</taxon>
        <taxon>Panpulmonata</taxon>
        <taxon>Sacoglossa</taxon>
        <taxon>Placobranchoidea</taxon>
        <taxon>Plakobranchidae</taxon>
        <taxon>Elysia</taxon>
    </lineage>
</organism>
<protein>
    <recommendedName>
        <fullName evidence="9">MARVEL domain-containing protein</fullName>
    </recommendedName>
</protein>
<accession>A0A433TR96</accession>
<feature type="domain" description="MARVEL" evidence="9">
    <location>
        <begin position="15"/>
        <end position="221"/>
    </location>
</feature>
<comment type="subcellular location">
    <subcellularLocation>
        <location evidence="1">Membrane</location>
        <topology evidence="1">Multi-pass membrane protein</topology>
    </subcellularLocation>
</comment>
<feature type="transmembrane region" description="Helical" evidence="8">
    <location>
        <begin position="21"/>
        <end position="40"/>
    </location>
</feature>
<dbReference type="PANTHER" id="PTHR10306:SF17">
    <property type="entry name" value="MARVEL DOMAIN-CONTAINING PROTEIN"/>
    <property type="match status" value="1"/>
</dbReference>
<feature type="transmembrane region" description="Helical" evidence="8">
    <location>
        <begin position="131"/>
        <end position="152"/>
    </location>
</feature>
<sequence length="245" mass="27043">METVTQVASGFSLEALKEPRGFIKVLEFVLSIFAFATTAGHDSATVFTVKACPTKPVTISYGYPYDLESECFATPICNATKTSHFCLLSGSQSSAQFYVFVGVIVFLYCLAALVLYIFFDDLYRKNTRIIVGDFIASVVITLLWIIGSSAWASGVSDVKMYTDPYEGDIFGNKDVPECLAKDACHVNDDGNFAGLNVSIIFGFLNFAVWVGNLWFLYKETPWFKVQQTKPPTEPGTVSETDPQKV</sequence>
<keyword evidence="5 7" id="KW-0472">Membrane</keyword>
<dbReference type="PROSITE" id="PS51225">
    <property type="entry name" value="MARVEL"/>
    <property type="match status" value="1"/>
</dbReference>
<evidence type="ECO:0000256" key="4">
    <source>
        <dbReference type="ARBA" id="ARBA00022989"/>
    </source>
</evidence>
<keyword evidence="6" id="KW-0325">Glycoprotein</keyword>
<evidence type="ECO:0000256" key="6">
    <source>
        <dbReference type="ARBA" id="ARBA00023180"/>
    </source>
</evidence>
<dbReference type="AlphaFoldDB" id="A0A433TR96"/>
<evidence type="ECO:0000259" key="9">
    <source>
        <dbReference type="PROSITE" id="PS51225"/>
    </source>
</evidence>
<dbReference type="GO" id="GO:0030672">
    <property type="term" value="C:synaptic vesicle membrane"/>
    <property type="evidence" value="ECO:0007669"/>
    <property type="project" value="TreeGrafter"/>
</dbReference>
<dbReference type="STRING" id="188477.A0A433TR96"/>
<reference evidence="10 11" key="1">
    <citation type="submission" date="2019-01" db="EMBL/GenBank/DDBJ databases">
        <title>A draft genome assembly of the solar-powered sea slug Elysia chlorotica.</title>
        <authorList>
            <person name="Cai H."/>
            <person name="Li Q."/>
            <person name="Fang X."/>
            <person name="Li J."/>
            <person name="Curtis N.E."/>
            <person name="Altenburger A."/>
            <person name="Shibata T."/>
            <person name="Feng M."/>
            <person name="Maeda T."/>
            <person name="Schwartz J.A."/>
            <person name="Shigenobu S."/>
            <person name="Lundholm N."/>
            <person name="Nishiyama T."/>
            <person name="Yang H."/>
            <person name="Hasebe M."/>
            <person name="Li S."/>
            <person name="Pierce S.K."/>
            <person name="Wang J."/>
        </authorList>
    </citation>
    <scope>NUCLEOTIDE SEQUENCE [LARGE SCALE GENOMIC DNA]</scope>
    <source>
        <strain evidence="10">EC2010</strain>
        <tissue evidence="10">Whole organism of an adult</tissue>
    </source>
</reference>
<evidence type="ECO:0000256" key="1">
    <source>
        <dbReference type="ARBA" id="ARBA00004141"/>
    </source>
</evidence>
<proteinExistence type="inferred from homology"/>
<dbReference type="InterPro" id="IPR008253">
    <property type="entry name" value="Marvel"/>
</dbReference>
<dbReference type="Pfam" id="PF01284">
    <property type="entry name" value="MARVEL"/>
    <property type="match status" value="1"/>
</dbReference>
<gene>
    <name evidence="10" type="ORF">EGW08_008163</name>
</gene>
<comment type="caution">
    <text evidence="10">The sequence shown here is derived from an EMBL/GenBank/DDBJ whole genome shotgun (WGS) entry which is preliminary data.</text>
</comment>
<dbReference type="OrthoDB" id="10006326at2759"/>
<evidence type="ECO:0000256" key="3">
    <source>
        <dbReference type="ARBA" id="ARBA00022692"/>
    </source>
</evidence>
<dbReference type="Proteomes" id="UP000271974">
    <property type="component" value="Unassembled WGS sequence"/>
</dbReference>
<comment type="similarity">
    <text evidence="2">Belongs to the synaptophysin/synaptobrevin family.</text>
</comment>
<dbReference type="InterPro" id="IPR001285">
    <property type="entry name" value="Synaptophysin/porin"/>
</dbReference>